<dbReference type="Gene3D" id="3.40.50.1820">
    <property type="entry name" value="alpha/beta hydrolase"/>
    <property type="match status" value="1"/>
</dbReference>
<dbReference type="InterPro" id="IPR001031">
    <property type="entry name" value="Thioesterase"/>
</dbReference>
<evidence type="ECO:0000313" key="3">
    <source>
        <dbReference type="EMBL" id="MFD0628428.1"/>
    </source>
</evidence>
<reference evidence="4" key="1">
    <citation type="journal article" date="2019" name="Int. J. Syst. Evol. Microbiol.">
        <title>The Global Catalogue of Microorganisms (GCM) 10K type strain sequencing project: providing services to taxonomists for standard genome sequencing and annotation.</title>
        <authorList>
            <consortium name="The Broad Institute Genomics Platform"/>
            <consortium name="The Broad Institute Genome Sequencing Center for Infectious Disease"/>
            <person name="Wu L."/>
            <person name="Ma J."/>
        </authorList>
    </citation>
    <scope>NUCLEOTIDE SEQUENCE [LARGE SCALE GENOMIC DNA]</scope>
    <source>
        <strain evidence="4">JCM 12607</strain>
    </source>
</reference>
<feature type="domain" description="Thioesterase" evidence="2">
    <location>
        <begin position="17"/>
        <end position="165"/>
    </location>
</feature>
<dbReference type="SUPFAM" id="SSF53474">
    <property type="entry name" value="alpha/beta-Hydrolases"/>
    <property type="match status" value="1"/>
</dbReference>
<dbReference type="PANTHER" id="PTHR11487">
    <property type="entry name" value="THIOESTERASE"/>
    <property type="match status" value="1"/>
</dbReference>
<comment type="caution">
    <text evidence="3">The sequence shown here is derived from an EMBL/GenBank/DDBJ whole genome shotgun (WGS) entry which is preliminary data.</text>
</comment>
<accession>A0ABW2X4H1</accession>
<gene>
    <name evidence="3" type="ORF">ACFQ2K_43240</name>
</gene>
<protein>
    <submittedName>
        <fullName evidence="3">Thioesterase II family protein</fullName>
    </submittedName>
</protein>
<proteinExistence type="inferred from homology"/>
<dbReference type="Proteomes" id="UP001596915">
    <property type="component" value="Unassembled WGS sequence"/>
</dbReference>
<sequence length="189" mass="20124">MDNWIRCFRPAPDAAAQLLCFPHAGGSASGYIPLSTQVAGTAEALVVQYPGRHDRIAEPFAERLGDVVHAVLGSLSADGGRPLILFGHSMGALLAYETARQLAAQGREPAALFVSGSEGPSLPRRARLPDRPSDADLIREMRLLSGTDEELLTHPEILELALPRCAPTTPCCSPASTFPGRRCAARSSR</sequence>
<dbReference type="Pfam" id="PF00975">
    <property type="entry name" value="Thioesterase"/>
    <property type="match status" value="1"/>
</dbReference>
<name>A0ABW2X4H1_9ACTN</name>
<comment type="similarity">
    <text evidence="1">Belongs to the thioesterase family.</text>
</comment>
<dbReference type="InterPro" id="IPR029058">
    <property type="entry name" value="AB_hydrolase_fold"/>
</dbReference>
<dbReference type="PANTHER" id="PTHR11487:SF0">
    <property type="entry name" value="S-ACYL FATTY ACID SYNTHASE THIOESTERASE, MEDIUM CHAIN"/>
    <property type="match status" value="1"/>
</dbReference>
<evidence type="ECO:0000313" key="4">
    <source>
        <dbReference type="Proteomes" id="UP001596915"/>
    </source>
</evidence>
<evidence type="ECO:0000256" key="1">
    <source>
        <dbReference type="ARBA" id="ARBA00007169"/>
    </source>
</evidence>
<organism evidence="3 4">
    <name type="scientific">Streptomyces sanglieri</name>
    <dbReference type="NCBI Taxonomy" id="193460"/>
    <lineage>
        <taxon>Bacteria</taxon>
        <taxon>Bacillati</taxon>
        <taxon>Actinomycetota</taxon>
        <taxon>Actinomycetes</taxon>
        <taxon>Kitasatosporales</taxon>
        <taxon>Streptomycetaceae</taxon>
        <taxon>Streptomyces</taxon>
    </lineage>
</organism>
<keyword evidence="4" id="KW-1185">Reference proteome</keyword>
<dbReference type="EMBL" id="JBHTGL010000008">
    <property type="protein sequence ID" value="MFD0628428.1"/>
    <property type="molecule type" value="Genomic_DNA"/>
</dbReference>
<evidence type="ECO:0000259" key="2">
    <source>
        <dbReference type="Pfam" id="PF00975"/>
    </source>
</evidence>
<dbReference type="InterPro" id="IPR012223">
    <property type="entry name" value="TEII"/>
</dbReference>